<accession>A0A2V1K9S6</accession>
<feature type="compositionally biased region" description="Basic residues" evidence="1">
    <location>
        <begin position="190"/>
        <end position="199"/>
    </location>
</feature>
<feature type="compositionally biased region" description="Basic and acidic residues" evidence="1">
    <location>
        <begin position="169"/>
        <end position="189"/>
    </location>
</feature>
<evidence type="ECO:0000313" key="3">
    <source>
        <dbReference type="Proteomes" id="UP000245283"/>
    </source>
</evidence>
<dbReference type="AlphaFoldDB" id="A0A2V1K9S6"/>
<reference evidence="3" key="1">
    <citation type="submission" date="2018-05" db="EMBL/GenBank/DDBJ databases">
        <authorList>
            <person name="Li Y."/>
        </authorList>
    </citation>
    <scope>NUCLEOTIDE SEQUENCE [LARGE SCALE GENOMIC DNA]</scope>
    <source>
        <strain evidence="3">sk1b4</strain>
    </source>
</reference>
<evidence type="ECO:0000256" key="1">
    <source>
        <dbReference type="SAM" id="MobiDB-lite"/>
    </source>
</evidence>
<dbReference type="Proteomes" id="UP000245283">
    <property type="component" value="Unassembled WGS sequence"/>
</dbReference>
<gene>
    <name evidence="2" type="ORF">DD236_06130</name>
</gene>
<name>A0A2V1K9S6_9ACTO</name>
<organism evidence="2 3">
    <name type="scientific">Ancrocorticia populi</name>
    <dbReference type="NCBI Taxonomy" id="2175228"/>
    <lineage>
        <taxon>Bacteria</taxon>
        <taxon>Bacillati</taxon>
        <taxon>Actinomycetota</taxon>
        <taxon>Actinomycetes</taxon>
        <taxon>Actinomycetales</taxon>
        <taxon>Actinomycetaceae</taxon>
        <taxon>Ancrocorticia</taxon>
    </lineage>
</organism>
<protein>
    <submittedName>
        <fullName evidence="2">Uncharacterized protein</fullName>
    </submittedName>
</protein>
<dbReference type="OrthoDB" id="3267923at2"/>
<keyword evidence="3" id="KW-1185">Reference proteome</keyword>
<dbReference type="RefSeq" id="WP_109093510.1">
    <property type="nucleotide sequence ID" value="NZ_CAMELQ010000037.1"/>
</dbReference>
<proteinExistence type="predicted"/>
<feature type="region of interest" description="Disordered" evidence="1">
    <location>
        <begin position="169"/>
        <end position="199"/>
    </location>
</feature>
<comment type="caution">
    <text evidence="2">The sequence shown here is derived from an EMBL/GenBank/DDBJ whole genome shotgun (WGS) entry which is preliminary data.</text>
</comment>
<evidence type="ECO:0000313" key="2">
    <source>
        <dbReference type="EMBL" id="PWF26437.1"/>
    </source>
</evidence>
<dbReference type="EMBL" id="QETB01000003">
    <property type="protein sequence ID" value="PWF26437.1"/>
    <property type="molecule type" value="Genomic_DNA"/>
</dbReference>
<sequence>MGTKIKRYAILTPFDKPEVVAGIAALQKLDVEVMGTKSGALVVRELPVPQYDEWDIRNILGPDDSDLAELGEDSPSDNAPAVAAFLSRLSKYGVVLIDVDLGEDTGFEAGISGVVRARRFIGGESGDEIAAGLLLNSLDPVIERIVLGEKSPKDYDAVHSLDITPAEIVKKTREAQESGDQAKDNDGPKRHFWNRKQSD</sequence>